<organism evidence="4 5">
    <name type="scientific">Pusillimonas noertemannii</name>
    <dbReference type="NCBI Taxonomy" id="305977"/>
    <lineage>
        <taxon>Bacteria</taxon>
        <taxon>Pseudomonadati</taxon>
        <taxon>Pseudomonadota</taxon>
        <taxon>Betaproteobacteria</taxon>
        <taxon>Burkholderiales</taxon>
        <taxon>Alcaligenaceae</taxon>
        <taxon>Pusillimonas</taxon>
    </lineage>
</organism>
<comment type="similarity">
    <text evidence="1">Belongs to the leucine-binding protein family.</text>
</comment>
<dbReference type="PANTHER" id="PTHR30483">
    <property type="entry name" value="LEUCINE-SPECIFIC-BINDING PROTEIN"/>
    <property type="match status" value="1"/>
</dbReference>
<dbReference type="Gene3D" id="3.40.50.2300">
    <property type="match status" value="2"/>
</dbReference>
<dbReference type="InterPro" id="IPR051010">
    <property type="entry name" value="BCAA_transport"/>
</dbReference>
<protein>
    <submittedName>
        <fullName evidence="4">Amino acid/amide ABC transporter substrate-binding protein (HAAT family)</fullName>
    </submittedName>
</protein>
<name>A0A2U1CPK0_9BURK</name>
<evidence type="ECO:0000256" key="1">
    <source>
        <dbReference type="ARBA" id="ARBA00010062"/>
    </source>
</evidence>
<dbReference type="Pfam" id="PF13458">
    <property type="entry name" value="Peripla_BP_6"/>
    <property type="match status" value="1"/>
</dbReference>
<dbReference type="OrthoDB" id="9772589at2"/>
<dbReference type="SUPFAM" id="SSF53822">
    <property type="entry name" value="Periplasmic binding protein-like I"/>
    <property type="match status" value="1"/>
</dbReference>
<dbReference type="Proteomes" id="UP000246145">
    <property type="component" value="Unassembled WGS sequence"/>
</dbReference>
<comment type="caution">
    <text evidence="4">The sequence shown here is derived from an EMBL/GenBank/DDBJ whole genome shotgun (WGS) entry which is preliminary data.</text>
</comment>
<dbReference type="AlphaFoldDB" id="A0A2U1CPK0"/>
<evidence type="ECO:0000313" key="5">
    <source>
        <dbReference type="Proteomes" id="UP000246145"/>
    </source>
</evidence>
<dbReference type="InterPro" id="IPR028081">
    <property type="entry name" value="Leu-bd"/>
</dbReference>
<dbReference type="EMBL" id="QEKO01000001">
    <property type="protein sequence ID" value="PVY67820.1"/>
    <property type="molecule type" value="Genomic_DNA"/>
</dbReference>
<evidence type="ECO:0000256" key="2">
    <source>
        <dbReference type="ARBA" id="ARBA00022729"/>
    </source>
</evidence>
<keyword evidence="5" id="KW-1185">Reference proteome</keyword>
<reference evidence="4 5" key="1">
    <citation type="submission" date="2018-04" db="EMBL/GenBank/DDBJ databases">
        <title>Genomic Encyclopedia of Type Strains, Phase IV (KMG-IV): sequencing the most valuable type-strain genomes for metagenomic binning, comparative biology and taxonomic classification.</title>
        <authorList>
            <person name="Goeker M."/>
        </authorList>
    </citation>
    <scope>NUCLEOTIDE SEQUENCE [LARGE SCALE GENOMIC DNA]</scope>
    <source>
        <strain evidence="4 5">DSM 10065</strain>
    </source>
</reference>
<dbReference type="PANTHER" id="PTHR30483:SF6">
    <property type="entry name" value="PERIPLASMIC BINDING PROTEIN OF ABC TRANSPORTER FOR NATURAL AMINO ACIDS"/>
    <property type="match status" value="1"/>
</dbReference>
<proteinExistence type="inferred from homology"/>
<dbReference type="RefSeq" id="WP_116517126.1">
    <property type="nucleotide sequence ID" value="NZ_JACCEX010000001.1"/>
</dbReference>
<keyword evidence="2" id="KW-0732">Signal</keyword>
<evidence type="ECO:0000313" key="4">
    <source>
        <dbReference type="EMBL" id="PVY67820.1"/>
    </source>
</evidence>
<evidence type="ECO:0000259" key="3">
    <source>
        <dbReference type="Pfam" id="PF13458"/>
    </source>
</evidence>
<gene>
    <name evidence="4" type="ORF">C7440_0203</name>
</gene>
<dbReference type="InterPro" id="IPR028082">
    <property type="entry name" value="Peripla_BP_I"/>
</dbReference>
<accession>A0A2U1CPK0</accession>
<sequence length="391" mass="41809">MKKWKFSRQVIAAVSGVLLISTGAMAELKVGFSGPLSGSQAVVGQDQLDGFLLGVAMRGGKLGDQKVEVITADDQLKPEVGVQIVRQFTQRDRVDAIVGLGYSNIVVANLPRLKESGVVAIATGAGPSQMAGSDCGSNVFSVSFQNDGFGEAIGKLMQDRGYKNVYLMAPNYQAGKDMLVGFKRFYKGDIAAEVYTQVGQTDYSAEITQLQASGADALFMFYTGGMGVNFTKQLSQAGVIGKLPVYSTFTVDGANLPAIQGAAVGVVSANMWDSTLDNPANKAFIKAFQEKYNRLPSAYAANGYDAAAILDVAVTKMQGKVDDRAAFAKAVHDAGAQIKSVRGPFRFNNNNFPIQNYYAFEIVEDQGSYKSKLIATPLVEHEDVYAKSCPL</sequence>
<feature type="domain" description="Leucine-binding protein" evidence="3">
    <location>
        <begin position="28"/>
        <end position="365"/>
    </location>
</feature>